<dbReference type="EMBL" id="CP000230">
    <property type="protein sequence ID" value="ABC24295.1"/>
    <property type="molecule type" value="Genomic_DNA"/>
</dbReference>
<dbReference type="EnsemblBacteria" id="ABC24295">
    <property type="protein sequence ID" value="ABC24295"/>
    <property type="gene ID" value="Rru_A3501"/>
</dbReference>
<evidence type="ECO:0000256" key="1">
    <source>
        <dbReference type="SAM" id="SignalP"/>
    </source>
</evidence>
<dbReference type="PhylomeDB" id="Q2RNK0"/>
<keyword evidence="1" id="KW-0732">Signal</keyword>
<dbReference type="InterPro" id="IPR019613">
    <property type="entry name" value="DUF4198"/>
</dbReference>
<dbReference type="eggNOG" id="COG5266">
    <property type="taxonomic scope" value="Bacteria"/>
</dbReference>
<evidence type="ECO:0000313" key="2">
    <source>
        <dbReference type="EMBL" id="ABC24295.1"/>
    </source>
</evidence>
<gene>
    <name evidence="2" type="ordered locus">Rru_A3501</name>
</gene>
<protein>
    <submittedName>
        <fullName evidence="2">Lipoprotein, putative</fullName>
    </submittedName>
</protein>
<keyword evidence="2" id="KW-0449">Lipoprotein</keyword>
<dbReference type="RefSeq" id="WP_011391248.1">
    <property type="nucleotide sequence ID" value="NC_007643.1"/>
</dbReference>
<dbReference type="PROSITE" id="PS51318">
    <property type="entry name" value="TAT"/>
    <property type="match status" value="1"/>
</dbReference>
<dbReference type="Pfam" id="PF10670">
    <property type="entry name" value="DUF4198"/>
    <property type="match status" value="1"/>
</dbReference>
<accession>Q2RNK0</accession>
<sequence>MPDVSLRSHFLRACALAALSVFAALPAQAHFQELIPDPPLVGEVTGGKVTLSATFTHPMQNGPVMAMGKPARFAVTVDGQTTSLLNSLSPVVIDGKAAYRAEFTAKKPGDYIFWIEPAPYWEPAEGVMIVHYTKVVVDAFGADEGWDAAVGLPVEILPLTRPYGLYTGNVFSGVVTRDGKPVPGAVVEVEYRSQGTITAPDDVFVTQVVKADGGGTFHFAMPKAGWWGFAALLEGPKPMTSPTGESVPVEEGALLWVHTVDMPAK</sequence>
<dbReference type="AlphaFoldDB" id="Q2RNK0"/>
<dbReference type="InterPro" id="IPR006311">
    <property type="entry name" value="TAT_signal"/>
</dbReference>
<reference evidence="2 3" key="1">
    <citation type="journal article" date="2011" name="Stand. Genomic Sci.">
        <title>Complete genome sequence of Rhodospirillum rubrum type strain (S1).</title>
        <authorList>
            <person name="Munk A.C."/>
            <person name="Copeland A."/>
            <person name="Lucas S."/>
            <person name="Lapidus A."/>
            <person name="Del Rio T.G."/>
            <person name="Barry K."/>
            <person name="Detter J.C."/>
            <person name="Hammon N."/>
            <person name="Israni S."/>
            <person name="Pitluck S."/>
            <person name="Brettin T."/>
            <person name="Bruce D."/>
            <person name="Han C."/>
            <person name="Tapia R."/>
            <person name="Gilna P."/>
            <person name="Schmutz J."/>
            <person name="Larimer F."/>
            <person name="Land M."/>
            <person name="Kyrpides N.C."/>
            <person name="Mavromatis K."/>
            <person name="Richardson P."/>
            <person name="Rohde M."/>
            <person name="Goker M."/>
            <person name="Klenk H.P."/>
            <person name="Zhang Y."/>
            <person name="Roberts G.P."/>
            <person name="Reslewic S."/>
            <person name="Schwartz D.C."/>
        </authorList>
    </citation>
    <scope>NUCLEOTIDE SEQUENCE [LARGE SCALE GENOMIC DNA]</scope>
    <source>
        <strain evidence="3">ATCC 11170 / ATH 1.1.1 / DSM 467 / LMG 4362 / NCIMB 8255 / S1</strain>
    </source>
</reference>
<feature type="signal peptide" evidence="1">
    <location>
        <begin position="1"/>
        <end position="29"/>
    </location>
</feature>
<keyword evidence="3" id="KW-1185">Reference proteome</keyword>
<dbReference type="STRING" id="269796.Rru_A3501"/>
<proteinExistence type="predicted"/>
<evidence type="ECO:0000313" key="3">
    <source>
        <dbReference type="Proteomes" id="UP000001929"/>
    </source>
</evidence>
<name>Q2RNK0_RHORT</name>
<organism evidence="2 3">
    <name type="scientific">Rhodospirillum rubrum (strain ATCC 11170 / ATH 1.1.1 / DSM 467 / LMG 4362 / NCIMB 8255 / S1)</name>
    <dbReference type="NCBI Taxonomy" id="269796"/>
    <lineage>
        <taxon>Bacteria</taxon>
        <taxon>Pseudomonadati</taxon>
        <taxon>Pseudomonadota</taxon>
        <taxon>Alphaproteobacteria</taxon>
        <taxon>Rhodospirillales</taxon>
        <taxon>Rhodospirillaceae</taxon>
        <taxon>Rhodospirillum</taxon>
    </lineage>
</organism>
<dbReference type="HOGENOM" id="CLU_058596_1_1_5"/>
<dbReference type="PATRIC" id="fig|269796.9.peg.3618"/>
<dbReference type="KEGG" id="rru:Rru_A3501"/>
<dbReference type="Proteomes" id="UP000001929">
    <property type="component" value="Chromosome"/>
</dbReference>
<feature type="chain" id="PRO_5004214810" evidence="1">
    <location>
        <begin position="30"/>
        <end position="265"/>
    </location>
</feature>